<dbReference type="InterPro" id="IPR023313">
    <property type="entry name" value="UBQ-conjugating_AS"/>
</dbReference>
<evidence type="ECO:0000256" key="11">
    <source>
        <dbReference type="PROSITE-ProRule" id="PRU10133"/>
    </source>
</evidence>
<dbReference type="FunFam" id="3.10.110.10:FF:000035">
    <property type="entry name" value="SUMO-conjugating enzyme ubc9"/>
    <property type="match status" value="1"/>
</dbReference>
<keyword evidence="3" id="KW-0808">Transferase</keyword>
<dbReference type="GO" id="GO:0016925">
    <property type="term" value="P:protein sumoylation"/>
    <property type="evidence" value="ECO:0007669"/>
    <property type="project" value="UniProtKB-ARBA"/>
</dbReference>
<name>A0AAV5RKB0_STABA</name>
<dbReference type="SUPFAM" id="SSF54495">
    <property type="entry name" value="UBC-like"/>
    <property type="match status" value="1"/>
</dbReference>
<dbReference type="EMBL" id="BTGC01000003">
    <property type="protein sequence ID" value="GMM51004.1"/>
    <property type="molecule type" value="Genomic_DNA"/>
</dbReference>
<comment type="pathway">
    <text evidence="2">Protein modification; protein sumoylation.</text>
</comment>
<evidence type="ECO:0000256" key="8">
    <source>
        <dbReference type="ARBA" id="ARBA00039165"/>
    </source>
</evidence>
<accession>A0AAV5RKB0</accession>
<evidence type="ECO:0000256" key="5">
    <source>
        <dbReference type="ARBA" id="ARBA00022786"/>
    </source>
</evidence>
<reference evidence="14 15" key="1">
    <citation type="journal article" date="2023" name="Elife">
        <title>Identification of key yeast species and microbe-microbe interactions impacting larval growth of Drosophila in the wild.</title>
        <authorList>
            <person name="Mure A."/>
            <person name="Sugiura Y."/>
            <person name="Maeda R."/>
            <person name="Honda K."/>
            <person name="Sakurai N."/>
            <person name="Takahashi Y."/>
            <person name="Watada M."/>
            <person name="Katoh T."/>
            <person name="Gotoh A."/>
            <person name="Gotoh Y."/>
            <person name="Taniguchi I."/>
            <person name="Nakamura K."/>
            <person name="Hayashi T."/>
            <person name="Katayama T."/>
            <person name="Uemura T."/>
            <person name="Hattori Y."/>
        </authorList>
    </citation>
    <scope>NUCLEOTIDE SEQUENCE [LARGE SCALE GENOMIC DNA]</scope>
    <source>
        <strain evidence="14 15">SB-73</strain>
    </source>
</reference>
<keyword evidence="6 12" id="KW-0067">ATP-binding</keyword>
<evidence type="ECO:0000259" key="13">
    <source>
        <dbReference type="PROSITE" id="PS50127"/>
    </source>
</evidence>
<feature type="domain" description="UBC core" evidence="13">
    <location>
        <begin position="4"/>
        <end position="157"/>
    </location>
</feature>
<feature type="active site" description="Glycyl thioester intermediate" evidence="11">
    <location>
        <position position="93"/>
    </location>
</feature>
<proteinExistence type="inferred from homology"/>
<keyword evidence="4 12" id="KW-0547">Nucleotide-binding</keyword>
<evidence type="ECO:0000256" key="1">
    <source>
        <dbReference type="ARBA" id="ARBA00004123"/>
    </source>
</evidence>
<comment type="caution">
    <text evidence="14">The sequence shown here is derived from an EMBL/GenBank/DDBJ whole genome shotgun (WGS) entry which is preliminary data.</text>
</comment>
<keyword evidence="15" id="KW-1185">Reference proteome</keyword>
<dbReference type="InterPro" id="IPR050113">
    <property type="entry name" value="Ub_conjugating_enzyme"/>
</dbReference>
<comment type="subcellular location">
    <subcellularLocation>
        <location evidence="1">Nucleus</location>
    </subcellularLocation>
</comment>
<evidence type="ECO:0000313" key="14">
    <source>
        <dbReference type="EMBL" id="GMM51004.1"/>
    </source>
</evidence>
<protein>
    <recommendedName>
        <fullName evidence="8">SUMO-conjugating enzyme UBC9</fullName>
    </recommendedName>
    <alternativeName>
        <fullName evidence="9">Ubiquitin carrier protein 9</fullName>
    </alternativeName>
    <alternativeName>
        <fullName evidence="10">Ubiquitin-conjugating enzyme E2-18 kDa</fullName>
    </alternativeName>
</protein>
<dbReference type="PROSITE" id="PS00183">
    <property type="entry name" value="UBC_1"/>
    <property type="match status" value="1"/>
</dbReference>
<dbReference type="InterPro" id="IPR000608">
    <property type="entry name" value="UBC"/>
</dbReference>
<evidence type="ECO:0000256" key="10">
    <source>
        <dbReference type="ARBA" id="ARBA00081544"/>
    </source>
</evidence>
<evidence type="ECO:0000256" key="9">
    <source>
        <dbReference type="ARBA" id="ARBA00044296"/>
    </source>
</evidence>
<sequence>MSNLSLNRLQEERKAWRKNHPFGFYAKPQKDKEGNLDLYTWKLGIPGKAGTIWENGVYPVTVVFSKEYPVKPPKCQLPNGFYHPNVYPSGTICLSILNEGEDWRPGISVKEIALGIQALLDEPNPLSPAQREAYHHFIENKAVYNKKVKDQVKRYME</sequence>
<keyword evidence="5 12" id="KW-0833">Ubl conjugation pathway</keyword>
<dbReference type="PROSITE" id="PS50127">
    <property type="entry name" value="UBC_2"/>
    <property type="match status" value="1"/>
</dbReference>
<dbReference type="GO" id="GO:0005634">
    <property type="term" value="C:nucleus"/>
    <property type="evidence" value="ECO:0007669"/>
    <property type="project" value="UniProtKB-SubCell"/>
</dbReference>
<evidence type="ECO:0000256" key="2">
    <source>
        <dbReference type="ARBA" id="ARBA00004718"/>
    </source>
</evidence>
<evidence type="ECO:0000256" key="4">
    <source>
        <dbReference type="ARBA" id="ARBA00022741"/>
    </source>
</evidence>
<evidence type="ECO:0000256" key="7">
    <source>
        <dbReference type="ARBA" id="ARBA00023242"/>
    </source>
</evidence>
<evidence type="ECO:0000256" key="3">
    <source>
        <dbReference type="ARBA" id="ARBA00022679"/>
    </source>
</evidence>
<organism evidence="14 15">
    <name type="scientific">Starmerella bacillaris</name>
    <name type="common">Yeast</name>
    <name type="synonym">Candida zemplinina</name>
    <dbReference type="NCBI Taxonomy" id="1247836"/>
    <lineage>
        <taxon>Eukaryota</taxon>
        <taxon>Fungi</taxon>
        <taxon>Dikarya</taxon>
        <taxon>Ascomycota</taxon>
        <taxon>Saccharomycotina</taxon>
        <taxon>Dipodascomycetes</taxon>
        <taxon>Dipodascales</taxon>
        <taxon>Trichomonascaceae</taxon>
        <taxon>Starmerella</taxon>
    </lineage>
</organism>
<dbReference type="CDD" id="cd23798">
    <property type="entry name" value="UBCc_UBE2I"/>
    <property type="match status" value="1"/>
</dbReference>
<dbReference type="PANTHER" id="PTHR24067">
    <property type="entry name" value="UBIQUITIN-CONJUGATING ENZYME E2"/>
    <property type="match status" value="1"/>
</dbReference>
<dbReference type="AlphaFoldDB" id="A0AAV5RKB0"/>
<dbReference type="Proteomes" id="UP001362899">
    <property type="component" value="Unassembled WGS sequence"/>
</dbReference>
<evidence type="ECO:0000256" key="12">
    <source>
        <dbReference type="RuleBase" id="RU362109"/>
    </source>
</evidence>
<comment type="similarity">
    <text evidence="12">Belongs to the ubiquitin-conjugating enzyme family.</text>
</comment>
<evidence type="ECO:0000256" key="6">
    <source>
        <dbReference type="ARBA" id="ARBA00022840"/>
    </source>
</evidence>
<dbReference type="Pfam" id="PF00179">
    <property type="entry name" value="UQ_con"/>
    <property type="match status" value="1"/>
</dbReference>
<dbReference type="GO" id="GO:0005524">
    <property type="term" value="F:ATP binding"/>
    <property type="evidence" value="ECO:0007669"/>
    <property type="project" value="UniProtKB-UniRule"/>
</dbReference>
<keyword evidence="7" id="KW-0539">Nucleus</keyword>
<gene>
    <name evidence="14" type="ORF">DASB73_019620</name>
</gene>
<dbReference type="GO" id="GO:0005694">
    <property type="term" value="C:chromosome"/>
    <property type="evidence" value="ECO:0007669"/>
    <property type="project" value="UniProtKB-ARBA"/>
</dbReference>
<dbReference type="GO" id="GO:0019789">
    <property type="term" value="F:SUMO transferase activity"/>
    <property type="evidence" value="ECO:0007669"/>
    <property type="project" value="UniProtKB-ARBA"/>
</dbReference>
<dbReference type="SMART" id="SM00212">
    <property type="entry name" value="UBCc"/>
    <property type="match status" value="1"/>
</dbReference>
<evidence type="ECO:0000313" key="15">
    <source>
        <dbReference type="Proteomes" id="UP001362899"/>
    </source>
</evidence>
<dbReference type="InterPro" id="IPR016135">
    <property type="entry name" value="UBQ-conjugating_enzyme/RWD"/>
</dbReference>
<dbReference type="Gene3D" id="3.10.110.10">
    <property type="entry name" value="Ubiquitin Conjugating Enzyme"/>
    <property type="match status" value="1"/>
</dbReference>